<reference evidence="3 4" key="1">
    <citation type="submission" date="2018-06" db="EMBL/GenBank/DDBJ databases">
        <title>Genomic Encyclopedia of Type Strains, Phase IV (KMG-IV): sequencing the most valuable type-strain genomes for metagenomic binning, comparative biology and taxonomic classification.</title>
        <authorList>
            <person name="Goeker M."/>
        </authorList>
    </citation>
    <scope>NUCLEOTIDE SEQUENCE [LARGE SCALE GENOMIC DNA]</scope>
    <source>
        <strain evidence="3 4">DSM 18048</strain>
    </source>
</reference>
<dbReference type="Gene3D" id="3.40.50.1360">
    <property type="match status" value="1"/>
</dbReference>
<accession>A0A318SFI8</accession>
<gene>
    <name evidence="3" type="ORF">DES52_11285</name>
</gene>
<name>A0A318SFI8_9DEIO</name>
<dbReference type="GO" id="GO:0006046">
    <property type="term" value="P:N-acetylglucosamine catabolic process"/>
    <property type="evidence" value="ECO:0007669"/>
    <property type="project" value="TreeGrafter"/>
</dbReference>
<dbReference type="EMBL" id="QJSX01000012">
    <property type="protein sequence ID" value="PYE52764.1"/>
    <property type="molecule type" value="Genomic_DNA"/>
</dbReference>
<protein>
    <submittedName>
        <fullName evidence="3">Glucosamine-6-phosphate deaminase</fullName>
    </submittedName>
</protein>
<dbReference type="GO" id="GO:0042802">
    <property type="term" value="F:identical protein binding"/>
    <property type="evidence" value="ECO:0007669"/>
    <property type="project" value="TreeGrafter"/>
</dbReference>
<dbReference type="PROSITE" id="PS01161">
    <property type="entry name" value="GLC_GALNAC_ISOMERASE"/>
    <property type="match status" value="1"/>
</dbReference>
<dbReference type="AlphaFoldDB" id="A0A318SFI8"/>
<dbReference type="GO" id="GO:0019262">
    <property type="term" value="P:N-acetylneuraminate catabolic process"/>
    <property type="evidence" value="ECO:0007669"/>
    <property type="project" value="TreeGrafter"/>
</dbReference>
<evidence type="ECO:0000259" key="2">
    <source>
        <dbReference type="Pfam" id="PF01182"/>
    </source>
</evidence>
<dbReference type="InterPro" id="IPR018321">
    <property type="entry name" value="Glucosamine6P_isomerase_CS"/>
</dbReference>
<dbReference type="GO" id="GO:0006043">
    <property type="term" value="P:glucosamine catabolic process"/>
    <property type="evidence" value="ECO:0007669"/>
    <property type="project" value="TreeGrafter"/>
</dbReference>
<dbReference type="PANTHER" id="PTHR11280">
    <property type="entry name" value="GLUCOSAMINE-6-PHOSPHATE ISOMERASE"/>
    <property type="match status" value="1"/>
</dbReference>
<evidence type="ECO:0000256" key="1">
    <source>
        <dbReference type="ARBA" id="ARBA00022801"/>
    </source>
</evidence>
<dbReference type="InterPro" id="IPR006148">
    <property type="entry name" value="Glc/Gal-6P_isomerase"/>
</dbReference>
<keyword evidence="1" id="KW-0378">Hydrolase</keyword>
<dbReference type="GO" id="GO:0005975">
    <property type="term" value="P:carbohydrate metabolic process"/>
    <property type="evidence" value="ECO:0007669"/>
    <property type="project" value="InterPro"/>
</dbReference>
<dbReference type="GO" id="GO:0004342">
    <property type="term" value="F:glucosamine-6-phosphate deaminase activity"/>
    <property type="evidence" value="ECO:0007669"/>
    <property type="project" value="InterPro"/>
</dbReference>
<dbReference type="InterPro" id="IPR037171">
    <property type="entry name" value="NagB/RpiA_transferase-like"/>
</dbReference>
<dbReference type="Proteomes" id="UP000248326">
    <property type="component" value="Unassembled WGS sequence"/>
</dbReference>
<organism evidence="3 4">
    <name type="scientific">Deinococcus yavapaiensis KR-236</name>
    <dbReference type="NCBI Taxonomy" id="694435"/>
    <lineage>
        <taxon>Bacteria</taxon>
        <taxon>Thermotogati</taxon>
        <taxon>Deinococcota</taxon>
        <taxon>Deinococci</taxon>
        <taxon>Deinococcales</taxon>
        <taxon>Deinococcaceae</taxon>
        <taxon>Deinococcus</taxon>
    </lineage>
</organism>
<dbReference type="GO" id="GO:0005737">
    <property type="term" value="C:cytoplasm"/>
    <property type="evidence" value="ECO:0007669"/>
    <property type="project" value="TreeGrafter"/>
</dbReference>
<dbReference type="Pfam" id="PF01182">
    <property type="entry name" value="Glucosamine_iso"/>
    <property type="match status" value="1"/>
</dbReference>
<evidence type="ECO:0000313" key="3">
    <source>
        <dbReference type="EMBL" id="PYE52764.1"/>
    </source>
</evidence>
<dbReference type="PANTHER" id="PTHR11280:SF5">
    <property type="entry name" value="GLUCOSAMINE-6-PHOSPHATE ISOMERASE"/>
    <property type="match status" value="1"/>
</dbReference>
<sequence length="225" mass="24748">MVVKDALEAARVAADIIARIVRDKPTAALLVATGNTPLPAYAELARRAENGEVDFSRVLAVQLDEYVGLEEDDPRSLWRWTRRSFVDPLGVTRTLRLVDVTTFDDDIAKVGGLDLAVLGLGPNGHLGFNEPPCDEHAKTREVDLTPESLVSNARYFDLPVPTRARTAGMTTILSAREKLLIVTGAHKRRILARTLDEVSSRDVPASWLRGEDTTVVADEEARPRD</sequence>
<dbReference type="InterPro" id="IPR004547">
    <property type="entry name" value="Glucosamine6P_isomerase"/>
</dbReference>
<dbReference type="CDD" id="cd01399">
    <property type="entry name" value="GlcN6P_deaminase"/>
    <property type="match status" value="1"/>
</dbReference>
<evidence type="ECO:0000313" key="4">
    <source>
        <dbReference type="Proteomes" id="UP000248326"/>
    </source>
</evidence>
<keyword evidence="4" id="KW-1185">Reference proteome</keyword>
<comment type="caution">
    <text evidence="3">The sequence shown here is derived from an EMBL/GenBank/DDBJ whole genome shotgun (WGS) entry which is preliminary data.</text>
</comment>
<feature type="domain" description="Glucosamine/galactosamine-6-phosphate isomerase" evidence="2">
    <location>
        <begin position="8"/>
        <end position="213"/>
    </location>
</feature>
<proteinExistence type="predicted"/>
<dbReference type="SUPFAM" id="SSF100950">
    <property type="entry name" value="NagB/RpiA/CoA transferase-like"/>
    <property type="match status" value="1"/>
</dbReference>